<comment type="similarity">
    <text evidence="1">Belongs to the transferase hexapeptide repeat family.</text>
</comment>
<dbReference type="InterPro" id="IPR018357">
    <property type="entry name" value="Hexapep_transf_CS"/>
</dbReference>
<evidence type="ECO:0000256" key="5">
    <source>
        <dbReference type="SAM" id="Phobius"/>
    </source>
</evidence>
<sequence length="239" mass="26943">MTYLTIAIIVLVFFKDFIVVFLLSPIVKFYFKIKSTRNHPQELYETEVERGSNNNKQFSIKAYLNGLSMFYCMKVSSLPSQYIRVLCYKQVCYMSIADSVCIYGGLEIRDPHKIKIGRGSIIGSNVILDGRNKICIGENTNFSSNVSIWTEQHDHRDPYFRCETQQKKPVVIEDRVWIGPNAIILHSVTIGEGAVVAAGAVVTKDVPPFSIVGGIPAKVIGSRNSNLKYEFDGQYLPFI</sequence>
<evidence type="ECO:0000313" key="6">
    <source>
        <dbReference type="EMBL" id="MDT6977475.1"/>
    </source>
</evidence>
<dbReference type="PANTHER" id="PTHR23416">
    <property type="entry name" value="SIALIC ACID SYNTHASE-RELATED"/>
    <property type="match status" value="1"/>
</dbReference>
<reference evidence="7" key="1">
    <citation type="submission" date="2023-07" db="EMBL/GenBank/DDBJ databases">
        <title>A gut symbiont ubiquitin homologue binds and inactivates peptidyl-prolyl isomerase to mediate the interbacterial arms race in the human gut.</title>
        <authorList>
            <person name="Jiang K."/>
            <person name="Li W."/>
            <person name="Tong M."/>
            <person name="Xu J."/>
            <person name="Chen Z."/>
            <person name="Yang Y."/>
            <person name="Zang Y."/>
            <person name="Jiao X."/>
            <person name="Liu C."/>
            <person name="Lim B."/>
            <person name="Jiang X."/>
            <person name="Wang J."/>
            <person name="Wu D."/>
            <person name="Wang M."/>
            <person name="Liu S.-J."/>
            <person name="Shao F."/>
            <person name="Gao X."/>
        </authorList>
    </citation>
    <scope>NUCLEOTIDE SEQUENCE [LARGE SCALE GENOMIC DNA]</scope>
    <source>
        <strain evidence="7">GS077</strain>
    </source>
</reference>
<dbReference type="CDD" id="cd04647">
    <property type="entry name" value="LbH_MAT_like"/>
    <property type="match status" value="1"/>
</dbReference>
<dbReference type="PANTHER" id="PTHR23416:SF23">
    <property type="entry name" value="ACETYLTRANSFERASE C18B11.09C-RELATED"/>
    <property type="match status" value="1"/>
</dbReference>
<evidence type="ECO:0000256" key="1">
    <source>
        <dbReference type="ARBA" id="ARBA00007274"/>
    </source>
</evidence>
<organism evidence="6 7">
    <name type="scientific">Bacteroides fragilis</name>
    <dbReference type="NCBI Taxonomy" id="817"/>
    <lineage>
        <taxon>Bacteria</taxon>
        <taxon>Pseudomonadati</taxon>
        <taxon>Bacteroidota</taxon>
        <taxon>Bacteroidia</taxon>
        <taxon>Bacteroidales</taxon>
        <taxon>Bacteroidaceae</taxon>
        <taxon>Bacteroides</taxon>
    </lineage>
</organism>
<dbReference type="EMBL" id="JAVFHL010000001">
    <property type="protein sequence ID" value="MDT6977475.1"/>
    <property type="molecule type" value="Genomic_DNA"/>
</dbReference>
<dbReference type="InterPro" id="IPR011004">
    <property type="entry name" value="Trimer_LpxA-like_sf"/>
</dbReference>
<keyword evidence="5" id="KW-0472">Membrane</keyword>
<proteinExistence type="inferred from homology"/>
<keyword evidence="3" id="KW-0677">Repeat</keyword>
<reference evidence="6 7" key="2">
    <citation type="submission" date="2023-08" db="EMBL/GenBank/DDBJ databases">
        <authorList>
            <person name="Du M."/>
            <person name="Liu C."/>
            <person name="Liu S.-J."/>
        </authorList>
    </citation>
    <scope>NUCLEOTIDE SEQUENCE [LARGE SCALE GENOMIC DNA]</scope>
    <source>
        <strain evidence="6 7">GS077</strain>
    </source>
</reference>
<name>A0ABD5G0B7_BACFG</name>
<accession>A0ABD5G0B7</accession>
<evidence type="ECO:0000256" key="2">
    <source>
        <dbReference type="ARBA" id="ARBA00022679"/>
    </source>
</evidence>
<dbReference type="SUPFAM" id="SSF51161">
    <property type="entry name" value="Trimeric LpxA-like enzymes"/>
    <property type="match status" value="1"/>
</dbReference>
<dbReference type="InterPro" id="IPR051159">
    <property type="entry name" value="Hexapeptide_acetyltransf"/>
</dbReference>
<keyword evidence="5" id="KW-0812">Transmembrane</keyword>
<evidence type="ECO:0000313" key="7">
    <source>
        <dbReference type="Proteomes" id="UP001258434"/>
    </source>
</evidence>
<keyword evidence="2" id="KW-0808">Transferase</keyword>
<dbReference type="PROSITE" id="PS00101">
    <property type="entry name" value="HEXAPEP_TRANSFERASES"/>
    <property type="match status" value="1"/>
</dbReference>
<dbReference type="RefSeq" id="WP_009292530.1">
    <property type="nucleotide sequence ID" value="NZ_CP043610.1"/>
</dbReference>
<dbReference type="Gene3D" id="2.160.10.10">
    <property type="entry name" value="Hexapeptide repeat proteins"/>
    <property type="match status" value="1"/>
</dbReference>
<dbReference type="Proteomes" id="UP001258434">
    <property type="component" value="Unassembled WGS sequence"/>
</dbReference>
<comment type="caution">
    <text evidence="6">The sequence shown here is derived from an EMBL/GenBank/DDBJ whole genome shotgun (WGS) entry which is preliminary data.</text>
</comment>
<evidence type="ECO:0000256" key="3">
    <source>
        <dbReference type="ARBA" id="ARBA00022737"/>
    </source>
</evidence>
<feature type="transmembrane region" description="Helical" evidence="5">
    <location>
        <begin position="6"/>
        <end position="31"/>
    </location>
</feature>
<evidence type="ECO:0000256" key="4">
    <source>
        <dbReference type="ARBA" id="ARBA00023315"/>
    </source>
</evidence>
<dbReference type="Pfam" id="PF00132">
    <property type="entry name" value="Hexapep"/>
    <property type="match status" value="1"/>
</dbReference>
<dbReference type="AlphaFoldDB" id="A0ABD5G0B7"/>
<keyword evidence="4 6" id="KW-0012">Acyltransferase</keyword>
<gene>
    <name evidence="6" type="ORF">BFGS077_002778</name>
</gene>
<protein>
    <submittedName>
        <fullName evidence="6">Acyltransferase</fullName>
    </submittedName>
</protein>
<keyword evidence="5" id="KW-1133">Transmembrane helix</keyword>
<dbReference type="InterPro" id="IPR001451">
    <property type="entry name" value="Hexapep"/>
</dbReference>
<dbReference type="GO" id="GO:0016746">
    <property type="term" value="F:acyltransferase activity"/>
    <property type="evidence" value="ECO:0007669"/>
    <property type="project" value="UniProtKB-KW"/>
</dbReference>